<protein>
    <submittedName>
        <fullName evidence="1">Type I-E CRISPR-associated protein Cas6/Cse3/CasE</fullName>
    </submittedName>
</protein>
<gene>
    <name evidence="1" type="primary">cas6e</name>
    <name evidence="1" type="ORF">E4U03_07335</name>
</gene>
<proteinExistence type="predicted"/>
<dbReference type="Gene3D" id="3.30.70.1200">
    <property type="entry name" value="Crispr-associated protein, domain 1"/>
    <property type="match status" value="1"/>
</dbReference>
<organism evidence="1 2">
    <name type="scientific">Rothia nasimurium</name>
    <dbReference type="NCBI Taxonomy" id="85336"/>
    <lineage>
        <taxon>Bacteria</taxon>
        <taxon>Bacillati</taxon>
        <taxon>Actinomycetota</taxon>
        <taxon>Actinomycetes</taxon>
        <taxon>Micrococcales</taxon>
        <taxon>Micrococcaceae</taxon>
        <taxon>Rothia</taxon>
    </lineage>
</organism>
<dbReference type="AlphaFoldDB" id="A0A4Y9F415"/>
<dbReference type="CDD" id="cd09727">
    <property type="entry name" value="Cas6_I-E"/>
    <property type="match status" value="1"/>
</dbReference>
<dbReference type="InterPro" id="IPR010179">
    <property type="entry name" value="CRISPR-assoc_prot_Cse3"/>
</dbReference>
<reference evidence="1 2" key="1">
    <citation type="submission" date="2019-03" db="EMBL/GenBank/DDBJ databases">
        <title>Diversity of the mouse oral microbiome.</title>
        <authorList>
            <person name="Joseph S."/>
            <person name="Aduse-Opoku J."/>
            <person name="Curtis M."/>
            <person name="Wade W."/>
            <person name="Hashim A."/>
        </authorList>
    </citation>
    <scope>NUCLEOTIDE SEQUENCE [LARGE SCALE GENOMIC DNA]</scope>
    <source>
        <strain evidence="2">irhom_31</strain>
    </source>
</reference>
<dbReference type="OrthoDB" id="9795689at2"/>
<dbReference type="EMBL" id="SPQC01000023">
    <property type="protein sequence ID" value="TFU22035.1"/>
    <property type="molecule type" value="Genomic_DNA"/>
</dbReference>
<dbReference type="Pfam" id="PF08798">
    <property type="entry name" value="CRISPR_assoc"/>
    <property type="match status" value="1"/>
</dbReference>
<sequence>MTWFSSILINPQKREGRKLLSNRQFMHKAVLQTFPPGSLEEAGERVLWRLDQEGIKYTLYVVSPLEPDFTHIVENAGWVSQTWNSIHYGTFLDRLMVGQEWGFRLQANPVKRESTPPGSRGKVLPHVTPEQQINWLTQRSADFGFEIKEAPQGLTGLAVDVTNREDLRFSRKDPCQGGRSAQVTLRKAQFDGVLKVTDSESLKSALIQGIGRGKAYGCGLMTLRRAAA</sequence>
<comment type="caution">
    <text evidence="1">The sequence shown here is derived from an EMBL/GenBank/DDBJ whole genome shotgun (WGS) entry which is preliminary data.</text>
</comment>
<accession>A0A4Y9F415</accession>
<dbReference type="SMART" id="SM01101">
    <property type="entry name" value="CRISPR_assoc"/>
    <property type="match status" value="1"/>
</dbReference>
<dbReference type="NCBIfam" id="TIGR01907">
    <property type="entry name" value="casE_Cse3"/>
    <property type="match status" value="1"/>
</dbReference>
<evidence type="ECO:0000313" key="1">
    <source>
        <dbReference type="EMBL" id="TFU22035.1"/>
    </source>
</evidence>
<name>A0A4Y9F415_9MICC</name>
<dbReference type="Proteomes" id="UP000297951">
    <property type="component" value="Unassembled WGS sequence"/>
</dbReference>
<dbReference type="Gene3D" id="3.30.70.1210">
    <property type="entry name" value="Crispr-associated protein, domain 2"/>
    <property type="match status" value="1"/>
</dbReference>
<dbReference type="RefSeq" id="WP_135012905.1">
    <property type="nucleotide sequence ID" value="NZ_JADGLK010000023.1"/>
</dbReference>
<dbReference type="SUPFAM" id="SSF117987">
    <property type="entry name" value="CRISPR-associated protein"/>
    <property type="match status" value="2"/>
</dbReference>
<evidence type="ECO:0000313" key="2">
    <source>
        <dbReference type="Proteomes" id="UP000297951"/>
    </source>
</evidence>